<dbReference type="InterPro" id="IPR008538">
    <property type="entry name" value="Uma2"/>
</dbReference>
<evidence type="ECO:0000313" key="4">
    <source>
        <dbReference type="Proteomes" id="UP001054846"/>
    </source>
</evidence>
<dbReference type="EMBL" id="CP063845">
    <property type="protein sequence ID" value="UFP95917.1"/>
    <property type="molecule type" value="Genomic_DNA"/>
</dbReference>
<dbReference type="InterPro" id="IPR011335">
    <property type="entry name" value="Restrct_endonuc-II-like"/>
</dbReference>
<sequence length="231" mass="26522">MVTLVDVFYPSGDGEPVAESYLHFYVLALTFVVLQQYLAGQRATVLANQFLYYTQGIRDDRVAPDVMVIFDIEPGGRDSYKLWEEKQVPAVVFEMTSKRTEKQDRQFKKDLYERLGVQEYWLFDPKGEWIAGRLLGYRLGSDAAAGGRAVYHPIDDAVSEQLGLQLVVEDSALRFVRLDTGEKLPIPVELLEQLAEARHRAEQAERQMEWERQRAQRLAERLRALGIDPDV</sequence>
<reference evidence="3 4" key="1">
    <citation type="journal article" date="2021" name="Genome Biol. Evol.">
        <title>Complete Genome Sequencing of a Novel Gloeobacter Species from a Waterfall Cave in Mexico.</title>
        <authorList>
            <person name="Saw J.H."/>
            <person name="Cardona T."/>
            <person name="Montejano G."/>
        </authorList>
    </citation>
    <scope>NUCLEOTIDE SEQUENCE [LARGE SCALE GENOMIC DNA]</scope>
    <source>
        <strain evidence="3">MG652769</strain>
    </source>
</reference>
<dbReference type="CDD" id="cd06260">
    <property type="entry name" value="DUF820-like"/>
    <property type="match status" value="1"/>
</dbReference>
<accession>A0ABY3PR63</accession>
<feature type="domain" description="Putative restriction endonuclease" evidence="2">
    <location>
        <begin position="20"/>
        <end position="131"/>
    </location>
</feature>
<dbReference type="SUPFAM" id="SSF52980">
    <property type="entry name" value="Restriction endonuclease-like"/>
    <property type="match status" value="1"/>
</dbReference>
<evidence type="ECO:0000313" key="3">
    <source>
        <dbReference type="EMBL" id="UFP95917.1"/>
    </source>
</evidence>
<protein>
    <submittedName>
        <fullName evidence="3">Uma2 family endonuclease</fullName>
    </submittedName>
</protein>
<gene>
    <name evidence="3" type="ORF">ISF26_06760</name>
</gene>
<evidence type="ECO:0000259" key="2">
    <source>
        <dbReference type="Pfam" id="PF05685"/>
    </source>
</evidence>
<dbReference type="InterPro" id="IPR012296">
    <property type="entry name" value="Nuclease_put_TT1808"/>
</dbReference>
<keyword evidence="3" id="KW-0255">Endonuclease</keyword>
<organism evidence="3 4">
    <name type="scientific">Gloeobacter morelensis MG652769</name>
    <dbReference type="NCBI Taxonomy" id="2781736"/>
    <lineage>
        <taxon>Bacteria</taxon>
        <taxon>Bacillati</taxon>
        <taxon>Cyanobacteriota</taxon>
        <taxon>Cyanophyceae</taxon>
        <taxon>Gloeobacterales</taxon>
        <taxon>Gloeobacteraceae</taxon>
        <taxon>Gloeobacter</taxon>
        <taxon>Gloeobacter morelensis</taxon>
    </lineage>
</organism>
<name>A0ABY3PR63_9CYAN</name>
<keyword evidence="1" id="KW-0175">Coiled coil</keyword>
<evidence type="ECO:0000256" key="1">
    <source>
        <dbReference type="SAM" id="Coils"/>
    </source>
</evidence>
<dbReference type="Gene3D" id="3.90.1570.10">
    <property type="entry name" value="tt1808, chain A"/>
    <property type="match status" value="1"/>
</dbReference>
<keyword evidence="4" id="KW-1185">Reference proteome</keyword>
<keyword evidence="3" id="KW-0378">Hydrolase</keyword>
<dbReference type="Proteomes" id="UP001054846">
    <property type="component" value="Chromosome"/>
</dbReference>
<dbReference type="Pfam" id="PF05685">
    <property type="entry name" value="Uma2"/>
    <property type="match status" value="1"/>
</dbReference>
<keyword evidence="3" id="KW-0540">Nuclease</keyword>
<proteinExistence type="predicted"/>
<dbReference type="PANTHER" id="PTHR33352">
    <property type="entry name" value="SLR1095 PROTEIN"/>
    <property type="match status" value="1"/>
</dbReference>
<dbReference type="GO" id="GO:0004519">
    <property type="term" value="F:endonuclease activity"/>
    <property type="evidence" value="ECO:0007669"/>
    <property type="project" value="UniProtKB-KW"/>
</dbReference>
<dbReference type="RefSeq" id="WP_230843149.1">
    <property type="nucleotide sequence ID" value="NZ_CP063845.1"/>
</dbReference>
<feature type="coiled-coil region" evidence="1">
    <location>
        <begin position="191"/>
        <end position="221"/>
    </location>
</feature>
<dbReference type="PANTHER" id="PTHR33352:SF2">
    <property type="entry name" value="SLL0995 PROTEIN"/>
    <property type="match status" value="1"/>
</dbReference>